<dbReference type="EMBL" id="LWDF02001841">
    <property type="protein sequence ID" value="KAE8237308.1"/>
    <property type="molecule type" value="Genomic_DNA"/>
</dbReference>
<dbReference type="PANTHER" id="PTHR46169:SF29">
    <property type="entry name" value="DNA REPLICATION-RELATED ELEMENT FACTOR, ISOFORM A"/>
    <property type="match status" value="1"/>
</dbReference>
<proteinExistence type="predicted"/>
<accession>A0A8T8SCU9</accession>
<keyword evidence="2" id="KW-1185">Reference proteome</keyword>
<dbReference type="Proteomes" id="UP000077521">
    <property type="component" value="Unassembled WGS sequence"/>
</dbReference>
<comment type="caution">
    <text evidence="1">The sequence shown here is derived from an EMBL/GenBank/DDBJ whole genome shotgun (WGS) entry which is preliminary data.</text>
</comment>
<reference evidence="1" key="1">
    <citation type="submission" date="2016-04" db="EMBL/GenBank/DDBJ databases">
        <authorList>
            <person name="Nguyen H.D."/>
            <person name="Samba Siva P."/>
            <person name="Cullis J."/>
            <person name="Levesque C.A."/>
            <person name="Hambleton S."/>
        </authorList>
    </citation>
    <scope>NUCLEOTIDE SEQUENCE</scope>
    <source>
        <strain evidence="1">DAOMC 236416</strain>
    </source>
</reference>
<evidence type="ECO:0000313" key="2">
    <source>
        <dbReference type="Proteomes" id="UP000077521"/>
    </source>
</evidence>
<dbReference type="GO" id="GO:0005634">
    <property type="term" value="C:nucleus"/>
    <property type="evidence" value="ECO:0007669"/>
    <property type="project" value="TreeGrafter"/>
</dbReference>
<evidence type="ECO:0000313" key="1">
    <source>
        <dbReference type="EMBL" id="KAE8237308.1"/>
    </source>
</evidence>
<organism evidence="1 2">
    <name type="scientific">Tilletia indica</name>
    <dbReference type="NCBI Taxonomy" id="43049"/>
    <lineage>
        <taxon>Eukaryota</taxon>
        <taxon>Fungi</taxon>
        <taxon>Dikarya</taxon>
        <taxon>Basidiomycota</taxon>
        <taxon>Ustilaginomycotina</taxon>
        <taxon>Exobasidiomycetes</taxon>
        <taxon>Tilletiales</taxon>
        <taxon>Tilletiaceae</taxon>
        <taxon>Tilletia</taxon>
    </lineage>
</organism>
<evidence type="ECO:0008006" key="3">
    <source>
        <dbReference type="Google" id="ProtNLM"/>
    </source>
</evidence>
<dbReference type="GO" id="GO:0006357">
    <property type="term" value="P:regulation of transcription by RNA polymerase II"/>
    <property type="evidence" value="ECO:0007669"/>
    <property type="project" value="TreeGrafter"/>
</dbReference>
<protein>
    <recommendedName>
        <fullName evidence="3">HAT C-terminal dimerisation domain-containing protein</fullName>
    </recommendedName>
</protein>
<reference evidence="1" key="2">
    <citation type="journal article" date="2019" name="IMA Fungus">
        <title>Genome sequencing and comparison of five Tilletia species to identify candidate genes for the detection of regulated species infecting wheat.</title>
        <authorList>
            <person name="Nguyen H.D.T."/>
            <person name="Sultana T."/>
            <person name="Kesanakurti P."/>
            <person name="Hambleton S."/>
        </authorList>
    </citation>
    <scope>NUCLEOTIDE SEQUENCE</scope>
    <source>
        <strain evidence="1">DAOMC 236416</strain>
    </source>
</reference>
<dbReference type="SUPFAM" id="SSF53098">
    <property type="entry name" value="Ribonuclease H-like"/>
    <property type="match status" value="1"/>
</dbReference>
<name>A0A8T8SCU9_9BASI</name>
<dbReference type="PANTHER" id="PTHR46169">
    <property type="entry name" value="DNA REPLICATION-RELATED ELEMENT FACTOR, ISOFORM A"/>
    <property type="match status" value="1"/>
</dbReference>
<dbReference type="InterPro" id="IPR052717">
    <property type="entry name" value="Vacuolar_transposase_reg"/>
</dbReference>
<sequence length="634" mass="70489">MPPTRKLSQWQHFYSIDADVDNLRVQYNKAYKSAWCKYCVHKIMEDDDITKIQAMVVVKAVSGEKDKLHSHLKQCEAARFRLANLSDCGLPNYGAHIKEVAEPQARQVTLSLVRSQHGLTKAEQAAFDLDFTTATYAAGIAAEAFDAPLLRECMLKWFKVELPSASVARGRLLTTAVTKVRGDLQDLAQGREATLCIDTWNSPRGDHIMGSVICLPGSSAVLPVHIVDTTEERHTGAACLLHLKAALALSEGPRLEARITAVCTDAGPDCASARRLLLAELPHLVSIHCFAHQVNLLVSDVLKASPTLKTTYVTMLQIVDWFRTHLVARGILRRYRRNNGDPPLELKRPATTRWTSAFTTASRLKKLRDSIEGSVISKRQELEVAAGKRPDAVAKAKEILRHVRGGSFWSALDDLIAVLEPLAIAAQVAQTNLCRLDSALLTFGKLYTQYRMIIGNPGTGVTLKAACTKLCAALNRRWLSCDQSIWMVALVLNPFFGRKLVALSLEGMEMNHAAFFHQILAPAYDRLFSKGDAIPTQDEKDVLFKDWVSYSNADGHFSDSYFSIKQRLDVKDHNPVTLWQEWGSSGWASRPIAKLALHVLRMTPSAAGCERLFSSFLDISDKKRNRILPHKMAD</sequence>
<dbReference type="InterPro" id="IPR012337">
    <property type="entry name" value="RNaseH-like_sf"/>
</dbReference>
<dbReference type="AlphaFoldDB" id="A0A8T8SCU9"/>
<gene>
    <name evidence="1" type="ORF">A4X13_0g8836</name>
</gene>
<feature type="non-terminal residue" evidence="1">
    <location>
        <position position="1"/>
    </location>
</feature>